<evidence type="ECO:0000313" key="2">
    <source>
        <dbReference type="EMBL" id="MFE4108251.1"/>
    </source>
</evidence>
<reference evidence="2 3" key="1">
    <citation type="submission" date="2024-10" db="EMBL/GenBank/DDBJ databases">
        <authorList>
            <person name="Ratan Roy A."/>
            <person name="Morales Sandoval P.H."/>
            <person name="De Los Santos Villalobos S."/>
            <person name="Chakraborty S."/>
            <person name="Mukherjee J."/>
        </authorList>
    </citation>
    <scope>NUCLEOTIDE SEQUENCE [LARGE SCALE GENOMIC DNA]</scope>
    <source>
        <strain evidence="2 3">S1</strain>
    </source>
</reference>
<organism evidence="2 3">
    <name type="scientific">Almyronema epifaneia S1</name>
    <dbReference type="NCBI Taxonomy" id="2991925"/>
    <lineage>
        <taxon>Bacteria</taxon>
        <taxon>Bacillati</taxon>
        <taxon>Cyanobacteriota</taxon>
        <taxon>Cyanophyceae</taxon>
        <taxon>Nodosilineales</taxon>
        <taxon>Nodosilineaceae</taxon>
        <taxon>Almyronema</taxon>
        <taxon>Almyronema epifaneia</taxon>
    </lineage>
</organism>
<dbReference type="InterPro" id="IPR045388">
    <property type="entry name" value="HHL1-like"/>
</dbReference>
<dbReference type="RefSeq" id="WP_377967787.1">
    <property type="nucleotide sequence ID" value="NZ_JBHZOL010000102.1"/>
</dbReference>
<dbReference type="Pfam" id="PF20133">
    <property type="entry name" value="HHL1-like"/>
    <property type="match status" value="1"/>
</dbReference>
<gene>
    <name evidence="2" type="ORF">ACFVKH_18365</name>
</gene>
<dbReference type="EMBL" id="JBHZOL010000102">
    <property type="protein sequence ID" value="MFE4108251.1"/>
    <property type="molecule type" value="Genomic_DNA"/>
</dbReference>
<feature type="region of interest" description="Disordered" evidence="1">
    <location>
        <begin position="1"/>
        <end position="31"/>
    </location>
</feature>
<dbReference type="Proteomes" id="UP001600165">
    <property type="component" value="Unassembled WGS sequence"/>
</dbReference>
<protein>
    <submittedName>
        <fullName evidence="2">HHL1-like protein</fullName>
    </submittedName>
</protein>
<keyword evidence="3" id="KW-1185">Reference proteome</keyword>
<name>A0ABW6IJ47_9CYAN</name>
<sequence>MSTKLGFGSSKPQRRPSKGAAQRAKASQQYDRLKADGTPDFEIYIRIRGKQSWYPVGAIAAKRSSLINRAIFNSQSDLLQGAFRLYPVLRKHKDQLEYGYRLKEFKDEPIQLATAPGAGVSGAIAQLGQQMTAWFKR</sequence>
<evidence type="ECO:0000313" key="3">
    <source>
        <dbReference type="Proteomes" id="UP001600165"/>
    </source>
</evidence>
<evidence type="ECO:0000256" key="1">
    <source>
        <dbReference type="SAM" id="MobiDB-lite"/>
    </source>
</evidence>
<proteinExistence type="predicted"/>
<accession>A0ABW6IJ47</accession>
<comment type="caution">
    <text evidence="2">The sequence shown here is derived from an EMBL/GenBank/DDBJ whole genome shotgun (WGS) entry which is preliminary data.</text>
</comment>